<evidence type="ECO:0000313" key="4">
    <source>
        <dbReference type="Proteomes" id="UP000286773"/>
    </source>
</evidence>
<dbReference type="Gene3D" id="1.10.8.130">
    <property type="match status" value="1"/>
</dbReference>
<dbReference type="InterPro" id="IPR035569">
    <property type="entry name" value="Antitoxin_epsilon/PezA_dom_sf"/>
</dbReference>
<organism evidence="3 4">
    <name type="scientific">Vagococcus acidifermentans</name>
    <dbReference type="NCBI Taxonomy" id="564710"/>
    <lineage>
        <taxon>Bacteria</taxon>
        <taxon>Bacillati</taxon>
        <taxon>Bacillota</taxon>
        <taxon>Bacilli</taxon>
        <taxon>Lactobacillales</taxon>
        <taxon>Enterococcaceae</taxon>
        <taxon>Vagococcus</taxon>
    </lineage>
</organism>
<dbReference type="GO" id="GO:0015643">
    <property type="term" value="F:toxic substance binding"/>
    <property type="evidence" value="ECO:0007669"/>
    <property type="project" value="InterPro"/>
</dbReference>
<dbReference type="AlphaFoldDB" id="A0A430APP3"/>
<reference evidence="3 4" key="1">
    <citation type="submission" date="2017-05" db="EMBL/GenBank/DDBJ databases">
        <title>Vagococcus spp. assemblies.</title>
        <authorList>
            <person name="Gulvik C.A."/>
        </authorList>
    </citation>
    <scope>NUCLEOTIDE SEQUENCE [LARGE SCALE GENOMIC DNA]</scope>
    <source>
        <strain evidence="3 4">LMG 24798</strain>
    </source>
</reference>
<sequence length="109" mass="12644">MIEHATIVQLACKGVEIMLTVNYEHTLEVEVINEFAANVRNKLINYLGQTTIDLNDAKHPMVELLNALSEMKNRNLFEKSKEELAEVLFYWQQMNRYIETITQNLGDTV</sequence>
<feature type="domain" description="Antitoxin epsilon/PezA" evidence="2">
    <location>
        <begin position="21"/>
        <end position="101"/>
    </location>
</feature>
<evidence type="ECO:0000256" key="1">
    <source>
        <dbReference type="ARBA" id="ARBA00022649"/>
    </source>
</evidence>
<dbReference type="RefSeq" id="WP_126814533.1">
    <property type="nucleotide sequence ID" value="NZ_NGKC01000015.1"/>
</dbReference>
<dbReference type="OrthoDB" id="1098514at2"/>
<dbReference type="Proteomes" id="UP000286773">
    <property type="component" value="Unassembled WGS sequence"/>
</dbReference>
<accession>A0A430APP3</accession>
<keyword evidence="1" id="KW-1277">Toxin-antitoxin system</keyword>
<dbReference type="GO" id="GO:0009636">
    <property type="term" value="P:response to toxic substance"/>
    <property type="evidence" value="ECO:0007669"/>
    <property type="project" value="InterPro"/>
</dbReference>
<dbReference type="EMBL" id="NGKC01000015">
    <property type="protein sequence ID" value="RSU09953.1"/>
    <property type="molecule type" value="Genomic_DNA"/>
</dbReference>
<protein>
    <recommendedName>
        <fullName evidence="2">Antitoxin epsilon/PezA domain-containing protein</fullName>
    </recommendedName>
</protein>
<dbReference type="Pfam" id="PF08998">
    <property type="entry name" value="Epsilon_antitox"/>
    <property type="match status" value="1"/>
</dbReference>
<comment type="caution">
    <text evidence="3">The sequence shown here is derived from an EMBL/GenBank/DDBJ whole genome shotgun (WGS) entry which is preliminary data.</text>
</comment>
<name>A0A430APP3_9ENTE</name>
<evidence type="ECO:0000259" key="2">
    <source>
        <dbReference type="Pfam" id="PF08998"/>
    </source>
</evidence>
<keyword evidence="4" id="KW-1185">Reference proteome</keyword>
<proteinExistence type="predicted"/>
<dbReference type="InterPro" id="IPR015090">
    <property type="entry name" value="Epsilon_PezA_dom"/>
</dbReference>
<gene>
    <name evidence="3" type="ORF">CBF27_11695</name>
</gene>
<evidence type="ECO:0000313" key="3">
    <source>
        <dbReference type="EMBL" id="RSU09953.1"/>
    </source>
</evidence>
<dbReference type="GO" id="GO:0031342">
    <property type="term" value="P:negative regulation of cell killing"/>
    <property type="evidence" value="ECO:0007669"/>
    <property type="project" value="InterPro"/>
</dbReference>
<dbReference type="SUPFAM" id="SSF81710">
    <property type="entry name" value="Plasmid maintenance system epsilon/zeta, antidote epsilon subunit"/>
    <property type="match status" value="1"/>
</dbReference>